<dbReference type="STRING" id="151549.A0A4C1VH73"/>
<feature type="coiled-coil region" evidence="1">
    <location>
        <begin position="1"/>
        <end position="28"/>
    </location>
</feature>
<feature type="region of interest" description="Disordered" evidence="2">
    <location>
        <begin position="259"/>
        <end position="279"/>
    </location>
</feature>
<comment type="caution">
    <text evidence="3">The sequence shown here is derived from an EMBL/GenBank/DDBJ whole genome shotgun (WGS) entry which is preliminary data.</text>
</comment>
<accession>A0A4C1VH73</accession>
<dbReference type="EMBL" id="BGZK01000336">
    <property type="protein sequence ID" value="GBP37637.1"/>
    <property type="molecule type" value="Genomic_DNA"/>
</dbReference>
<dbReference type="AlphaFoldDB" id="A0A4C1VH73"/>
<evidence type="ECO:0000313" key="4">
    <source>
        <dbReference type="Proteomes" id="UP000299102"/>
    </source>
</evidence>
<evidence type="ECO:0000313" key="3">
    <source>
        <dbReference type="EMBL" id="GBP37637.1"/>
    </source>
</evidence>
<proteinExistence type="predicted"/>
<keyword evidence="4" id="KW-1185">Reference proteome</keyword>
<protein>
    <submittedName>
        <fullName evidence="3">Uncharacterized protein</fullName>
    </submittedName>
</protein>
<keyword evidence="1" id="KW-0175">Coiled coil</keyword>
<sequence length="453" mass="52543">MEEIIEALRNIQKELDEQKIAIQQNGEKIQVENQEKRLYFLEKQARQRNIVFFGIEETETSYKNVEINMTKFIKTYFGLHLDPRDLQEIKRIGKKGERPRPITVTFSTLGTKIDILKKKGALKDTEYYVKEDYPQYILQKRKELREQLKIEKEKGNNAVIKKGSKTRRPTLPILFIAILENIIGKLDWRKLGLCIKGAYLNHLRFADDLVLLSETASEMQLMIETLHNSSNKVGLEMNLTKLSGRVTSRLTDQRWTSRVTRWTGPPGKRRPGRPPSRWEDDIKRTAGTNWRLVAQDRDKWKSLEEACTQKGITECLANSIEPQCFHAPPPHDIAHIQYINEEVQNKAFLEPKDDLPPVSISEVQTLVKSLKTKKALGLDRINTSALTRLDDVSEQEFLKAPPSLPYYTPRTLTIFRVDHQASNMRYSWTIPRFTFVLDSKNLHSSDSRRSLIS</sequence>
<reference evidence="3 4" key="1">
    <citation type="journal article" date="2019" name="Commun. Biol.">
        <title>The bagworm genome reveals a unique fibroin gene that provides high tensile strength.</title>
        <authorList>
            <person name="Kono N."/>
            <person name="Nakamura H."/>
            <person name="Ohtoshi R."/>
            <person name="Tomita M."/>
            <person name="Numata K."/>
            <person name="Arakawa K."/>
        </authorList>
    </citation>
    <scope>NUCLEOTIDE SEQUENCE [LARGE SCALE GENOMIC DNA]</scope>
</reference>
<name>A0A4C1VH73_EUMVA</name>
<gene>
    <name evidence="3" type="ORF">EVAR_34674_1</name>
</gene>
<organism evidence="3 4">
    <name type="scientific">Eumeta variegata</name>
    <name type="common">Bagworm moth</name>
    <name type="synonym">Eumeta japonica</name>
    <dbReference type="NCBI Taxonomy" id="151549"/>
    <lineage>
        <taxon>Eukaryota</taxon>
        <taxon>Metazoa</taxon>
        <taxon>Ecdysozoa</taxon>
        <taxon>Arthropoda</taxon>
        <taxon>Hexapoda</taxon>
        <taxon>Insecta</taxon>
        <taxon>Pterygota</taxon>
        <taxon>Neoptera</taxon>
        <taxon>Endopterygota</taxon>
        <taxon>Lepidoptera</taxon>
        <taxon>Glossata</taxon>
        <taxon>Ditrysia</taxon>
        <taxon>Tineoidea</taxon>
        <taxon>Psychidae</taxon>
        <taxon>Oiketicinae</taxon>
        <taxon>Eumeta</taxon>
    </lineage>
</organism>
<dbReference type="OrthoDB" id="7417618at2759"/>
<evidence type="ECO:0000256" key="1">
    <source>
        <dbReference type="SAM" id="Coils"/>
    </source>
</evidence>
<dbReference type="Gene3D" id="3.30.70.1820">
    <property type="entry name" value="L1 transposable element, RRM domain"/>
    <property type="match status" value="1"/>
</dbReference>
<evidence type="ECO:0000256" key="2">
    <source>
        <dbReference type="SAM" id="MobiDB-lite"/>
    </source>
</evidence>
<dbReference type="Proteomes" id="UP000299102">
    <property type="component" value="Unassembled WGS sequence"/>
</dbReference>